<dbReference type="EMBL" id="CP022540">
    <property type="protein sequence ID" value="ASP20498.1"/>
    <property type="molecule type" value="Genomic_DNA"/>
</dbReference>
<dbReference type="InterPro" id="IPR000700">
    <property type="entry name" value="PAS-assoc_C"/>
</dbReference>
<dbReference type="CDD" id="cd00130">
    <property type="entry name" value="PAS"/>
    <property type="match status" value="1"/>
</dbReference>
<dbReference type="SUPFAM" id="SSF52540">
    <property type="entry name" value="P-loop containing nucleoside triphosphate hydrolases"/>
    <property type="match status" value="1"/>
</dbReference>
<dbReference type="InterPro" id="IPR013767">
    <property type="entry name" value="PAS_fold"/>
</dbReference>
<dbReference type="Gene3D" id="1.10.8.60">
    <property type="match status" value="1"/>
</dbReference>
<keyword evidence="11" id="KW-1185">Reference proteome</keyword>
<evidence type="ECO:0000259" key="8">
    <source>
        <dbReference type="PROSITE" id="PS50112"/>
    </source>
</evidence>
<dbReference type="PROSITE" id="PS00688">
    <property type="entry name" value="SIGMA54_INTERACT_3"/>
    <property type="match status" value="1"/>
</dbReference>
<dbReference type="SMART" id="SM00382">
    <property type="entry name" value="AAA"/>
    <property type="match status" value="1"/>
</dbReference>
<feature type="coiled-coil region" evidence="6">
    <location>
        <begin position="262"/>
        <end position="293"/>
    </location>
</feature>
<dbReference type="InterPro" id="IPR027417">
    <property type="entry name" value="P-loop_NTPase"/>
</dbReference>
<dbReference type="InterPro" id="IPR000014">
    <property type="entry name" value="PAS"/>
</dbReference>
<dbReference type="SUPFAM" id="SSF55785">
    <property type="entry name" value="PYP-like sensor domain (PAS domain)"/>
    <property type="match status" value="1"/>
</dbReference>
<evidence type="ECO:0000259" key="7">
    <source>
        <dbReference type="PROSITE" id="PS50045"/>
    </source>
</evidence>
<name>A0A222E3D3_9RHOB</name>
<dbReference type="Gene3D" id="3.30.450.20">
    <property type="entry name" value="PAS domain"/>
    <property type="match status" value="1"/>
</dbReference>
<gene>
    <name evidence="10" type="primary">fhlA</name>
    <name evidence="10" type="ORF">ANTHELSMS3_01810</name>
</gene>
<dbReference type="InterPro" id="IPR003593">
    <property type="entry name" value="AAA+_ATPase"/>
</dbReference>
<keyword evidence="3" id="KW-0805">Transcription regulation</keyword>
<dbReference type="GO" id="GO:0016829">
    <property type="term" value="F:lyase activity"/>
    <property type="evidence" value="ECO:0007669"/>
    <property type="project" value="UniProtKB-KW"/>
</dbReference>
<dbReference type="InterPro" id="IPR025944">
    <property type="entry name" value="Sigma_54_int_dom_CS"/>
</dbReference>
<dbReference type="InterPro" id="IPR002078">
    <property type="entry name" value="Sigma_54_int"/>
</dbReference>
<feature type="domain" description="PAC" evidence="9">
    <location>
        <begin position="215"/>
        <end position="271"/>
    </location>
</feature>
<feature type="domain" description="Sigma-54 factor interaction" evidence="7">
    <location>
        <begin position="303"/>
        <end position="532"/>
    </location>
</feature>
<evidence type="ECO:0000313" key="11">
    <source>
        <dbReference type="Proteomes" id="UP000203589"/>
    </source>
</evidence>
<dbReference type="AlphaFoldDB" id="A0A222E3D3"/>
<keyword evidence="4" id="KW-0238">DNA-binding</keyword>
<dbReference type="PANTHER" id="PTHR32071">
    <property type="entry name" value="TRANSCRIPTIONAL REGULATORY PROTEIN"/>
    <property type="match status" value="1"/>
</dbReference>
<organism evidence="10 11">
    <name type="scientific">Antarctobacter heliothermus</name>
    <dbReference type="NCBI Taxonomy" id="74033"/>
    <lineage>
        <taxon>Bacteria</taxon>
        <taxon>Pseudomonadati</taxon>
        <taxon>Pseudomonadota</taxon>
        <taxon>Alphaproteobacteria</taxon>
        <taxon>Rhodobacterales</taxon>
        <taxon>Roseobacteraceae</taxon>
        <taxon>Antarctobacter</taxon>
    </lineage>
</organism>
<dbReference type="GO" id="GO:0005524">
    <property type="term" value="F:ATP binding"/>
    <property type="evidence" value="ECO:0007669"/>
    <property type="project" value="UniProtKB-KW"/>
</dbReference>
<dbReference type="GO" id="GO:0003677">
    <property type="term" value="F:DNA binding"/>
    <property type="evidence" value="ECO:0007669"/>
    <property type="project" value="UniProtKB-KW"/>
</dbReference>
<evidence type="ECO:0000256" key="2">
    <source>
        <dbReference type="ARBA" id="ARBA00022840"/>
    </source>
</evidence>
<dbReference type="NCBIfam" id="TIGR00229">
    <property type="entry name" value="sensory_box"/>
    <property type="match status" value="1"/>
</dbReference>
<sequence>MLDETESADLIAHHPMPTIIVDTRSDSIVAANEAGRALLGEATLSAPLSRQMENDFSAAVVFFDAVAHFGSYVDRSLSLMGATGAALRLQTYGAQLKSGLVLLSFLDLDEHDRRNQQAEREAHQKAGISQWQNIYGFFREVEAQNHLILEAAGEGIYGINAKGQATFVNRAAQEMLGWSSDDLIGRELHSIIHHKHLSGNHFPADECPIYKSFRRDQTMRVEDDVFWRKDGKPILVEYVSTPIYDHDVLAGAVVIFRDVTERKENERKLRDALAQVEDLKVKLQQENEYLLTEIRSAQSHTGVVGVSPAIKSLNAQIDLAARSGAHVLVSGPSGSGKSMTASAIHEASDRHHRPLVRINCDQKKAADLEAELFGYRRGAFAGAVRDMTGKLLMAHNGTLHLDEVASLPAKVQASLHDVLHTGHFRRLGDGTDIPVAAKVIATTSYDLLAEVRAGRFRQDLYFALNVLPIMTEPLQNRPEDIPYLARHYLDRTMRRLRLPKMTLTKANIETLQSYDWPGNVRELENVIERTAILAQGGRLQFDIQSGPLDAPTQTNRVLTQKELRQFEIKNFEAALHRAKGKISGKSGAAAILGLAPTTAYSKAKSLGIQMDQFS</sequence>
<dbReference type="OrthoDB" id="9805953at2"/>
<evidence type="ECO:0000256" key="1">
    <source>
        <dbReference type="ARBA" id="ARBA00022741"/>
    </source>
</evidence>
<dbReference type="KEGG" id="aht:ANTHELSMS3_01810"/>
<keyword evidence="2" id="KW-0067">ATP-binding</keyword>
<proteinExistence type="predicted"/>
<dbReference type="InterPro" id="IPR058031">
    <property type="entry name" value="AAA_lid_NorR"/>
</dbReference>
<dbReference type="CDD" id="cd00009">
    <property type="entry name" value="AAA"/>
    <property type="match status" value="1"/>
</dbReference>
<evidence type="ECO:0000256" key="6">
    <source>
        <dbReference type="SAM" id="Coils"/>
    </source>
</evidence>
<reference evidence="10 11" key="1">
    <citation type="submission" date="2017-07" db="EMBL/GenBank/DDBJ databases">
        <title>Genome Sequence of Antarctobacter heliothermus Strain SMS3 Isolated from a culture of the Diatom Skeletonema marinoi.</title>
        <authorList>
            <person name="Topel M."/>
            <person name="Pinder M.I.M."/>
            <person name="Johansson O.N."/>
            <person name="Kourtchenko O."/>
            <person name="Godhe A."/>
            <person name="Clarke A.K."/>
        </authorList>
    </citation>
    <scope>NUCLEOTIDE SEQUENCE [LARGE SCALE GENOMIC DNA]</scope>
    <source>
        <strain evidence="10 11">SMS3</strain>
    </source>
</reference>
<dbReference type="InterPro" id="IPR035965">
    <property type="entry name" value="PAS-like_dom_sf"/>
</dbReference>
<evidence type="ECO:0000259" key="9">
    <source>
        <dbReference type="PROSITE" id="PS50113"/>
    </source>
</evidence>
<dbReference type="PANTHER" id="PTHR32071:SF117">
    <property type="entry name" value="PTS-DEPENDENT DIHYDROXYACETONE KINASE OPERON REGULATORY PROTEIN-RELATED"/>
    <property type="match status" value="1"/>
</dbReference>
<dbReference type="PROSITE" id="PS50113">
    <property type="entry name" value="PAC"/>
    <property type="match status" value="1"/>
</dbReference>
<evidence type="ECO:0000256" key="3">
    <source>
        <dbReference type="ARBA" id="ARBA00023015"/>
    </source>
</evidence>
<dbReference type="Pfam" id="PF00989">
    <property type="entry name" value="PAS"/>
    <property type="match status" value="1"/>
</dbReference>
<evidence type="ECO:0000313" key="10">
    <source>
        <dbReference type="EMBL" id="ASP20498.1"/>
    </source>
</evidence>
<feature type="domain" description="PAS" evidence="8">
    <location>
        <begin position="141"/>
        <end position="193"/>
    </location>
</feature>
<evidence type="ECO:0000256" key="4">
    <source>
        <dbReference type="ARBA" id="ARBA00023125"/>
    </source>
</evidence>
<accession>A0A222E3D3</accession>
<dbReference type="Pfam" id="PF25601">
    <property type="entry name" value="AAA_lid_14"/>
    <property type="match status" value="1"/>
</dbReference>
<protein>
    <submittedName>
        <fullName evidence="10">Formate hydrogenlyase transcriptional activator</fullName>
    </submittedName>
</protein>
<dbReference type="RefSeq" id="WP_094034565.1">
    <property type="nucleotide sequence ID" value="NZ_CP022540.1"/>
</dbReference>
<dbReference type="SMART" id="SM00091">
    <property type="entry name" value="PAS"/>
    <property type="match status" value="2"/>
</dbReference>
<keyword evidence="1" id="KW-0547">Nucleotide-binding</keyword>
<keyword evidence="10" id="KW-0456">Lyase</keyword>
<evidence type="ECO:0000256" key="5">
    <source>
        <dbReference type="ARBA" id="ARBA00023163"/>
    </source>
</evidence>
<dbReference type="GO" id="GO:0006355">
    <property type="term" value="P:regulation of DNA-templated transcription"/>
    <property type="evidence" value="ECO:0007669"/>
    <property type="project" value="InterPro"/>
</dbReference>
<keyword evidence="5" id="KW-0804">Transcription</keyword>
<dbReference type="Gene3D" id="3.40.50.300">
    <property type="entry name" value="P-loop containing nucleotide triphosphate hydrolases"/>
    <property type="match status" value="1"/>
</dbReference>
<dbReference type="PROSITE" id="PS50112">
    <property type="entry name" value="PAS"/>
    <property type="match status" value="1"/>
</dbReference>
<dbReference type="PROSITE" id="PS50045">
    <property type="entry name" value="SIGMA54_INTERACT_4"/>
    <property type="match status" value="1"/>
</dbReference>
<keyword evidence="6" id="KW-0175">Coiled coil</keyword>
<dbReference type="Pfam" id="PF00158">
    <property type="entry name" value="Sigma54_activat"/>
    <property type="match status" value="1"/>
</dbReference>
<dbReference type="Proteomes" id="UP000203589">
    <property type="component" value="Chromosome"/>
</dbReference>